<keyword evidence="2" id="KW-1185">Reference proteome</keyword>
<dbReference type="EMBL" id="BTSY01000007">
    <property type="protein sequence ID" value="GMT35327.1"/>
    <property type="molecule type" value="Genomic_DNA"/>
</dbReference>
<proteinExistence type="predicted"/>
<organism evidence="1 2">
    <name type="scientific">Pristionchus fissidentatus</name>
    <dbReference type="NCBI Taxonomy" id="1538716"/>
    <lineage>
        <taxon>Eukaryota</taxon>
        <taxon>Metazoa</taxon>
        <taxon>Ecdysozoa</taxon>
        <taxon>Nematoda</taxon>
        <taxon>Chromadorea</taxon>
        <taxon>Rhabditida</taxon>
        <taxon>Rhabditina</taxon>
        <taxon>Diplogasteromorpha</taxon>
        <taxon>Diplogasteroidea</taxon>
        <taxon>Neodiplogasteridae</taxon>
        <taxon>Pristionchus</taxon>
    </lineage>
</organism>
<accession>A0AAV5WWC8</accession>
<feature type="non-terminal residue" evidence="1">
    <location>
        <position position="1"/>
    </location>
</feature>
<gene>
    <name evidence="1" type="ORF">PFISCL1PPCAC_26624</name>
</gene>
<name>A0AAV5WWC8_9BILA</name>
<dbReference type="AlphaFoldDB" id="A0AAV5WWC8"/>
<feature type="non-terminal residue" evidence="1">
    <location>
        <position position="87"/>
    </location>
</feature>
<comment type="caution">
    <text evidence="1">The sequence shown here is derived from an EMBL/GenBank/DDBJ whole genome shotgun (WGS) entry which is preliminary data.</text>
</comment>
<dbReference type="Proteomes" id="UP001432322">
    <property type="component" value="Unassembled WGS sequence"/>
</dbReference>
<sequence>ARSSFSTDDDICFLRELLESNEIVVGEIKVCRDSVEQFIDTEERKKRCKRAINRRVLQIAIEKRRWNRDLPATEEDWNQVLDWGRLP</sequence>
<protein>
    <submittedName>
        <fullName evidence="1">Uncharacterized protein</fullName>
    </submittedName>
</protein>
<evidence type="ECO:0000313" key="2">
    <source>
        <dbReference type="Proteomes" id="UP001432322"/>
    </source>
</evidence>
<evidence type="ECO:0000313" key="1">
    <source>
        <dbReference type="EMBL" id="GMT35327.1"/>
    </source>
</evidence>
<reference evidence="1" key="1">
    <citation type="submission" date="2023-10" db="EMBL/GenBank/DDBJ databases">
        <title>Genome assembly of Pristionchus species.</title>
        <authorList>
            <person name="Yoshida K."/>
            <person name="Sommer R.J."/>
        </authorList>
    </citation>
    <scope>NUCLEOTIDE SEQUENCE</scope>
    <source>
        <strain evidence="1">RS5133</strain>
    </source>
</reference>